<dbReference type="HOGENOM" id="CLU_1423062_0_0_1"/>
<protein>
    <submittedName>
        <fullName evidence="2">Uncharacterized protein</fullName>
    </submittedName>
</protein>
<feature type="region of interest" description="Disordered" evidence="1">
    <location>
        <begin position="58"/>
        <end position="160"/>
    </location>
</feature>
<dbReference type="Pfam" id="PF15389">
    <property type="entry name" value="DUF4612"/>
    <property type="match status" value="1"/>
</dbReference>
<keyword evidence="3" id="KW-1185">Reference proteome</keyword>
<feature type="compositionally biased region" description="Polar residues" evidence="1">
    <location>
        <begin position="58"/>
        <end position="69"/>
    </location>
</feature>
<dbReference type="InParanoid" id="A7SDK7"/>
<name>A7SDK7_NEMVE</name>
<accession>A7SDK7</accession>
<dbReference type="OMA" id="GCSAGKH"/>
<gene>
    <name evidence="2" type="ORF">NEMVEDRAFT_v1g210633</name>
</gene>
<dbReference type="AlphaFoldDB" id="A7SDK7"/>
<sequence>MILSIRTEQGNCVTIGGGHPQHCPLRASIMGCSAGKHVSASPELSTNTQISNVVTSFPNQKENGWTNSGVVDMPPPRNTAQTIRRNSKKDSTQSSPNNSECDVHENASKPVLLPKKVTPVPVLSKLNKEKDNGNLLKKNTQNRRNTDELPSRPQQIGQQKMMLTQSQTDFFTMLDRKIEAGEDYISDTGER</sequence>
<proteinExistence type="predicted"/>
<evidence type="ECO:0000313" key="3">
    <source>
        <dbReference type="Proteomes" id="UP000001593"/>
    </source>
</evidence>
<evidence type="ECO:0000256" key="1">
    <source>
        <dbReference type="SAM" id="MobiDB-lite"/>
    </source>
</evidence>
<feature type="compositionally biased region" description="Low complexity" evidence="1">
    <location>
        <begin position="108"/>
        <end position="125"/>
    </location>
</feature>
<dbReference type="EMBL" id="DS469631">
    <property type="protein sequence ID" value="EDO38200.1"/>
    <property type="molecule type" value="Genomic_DNA"/>
</dbReference>
<dbReference type="PANTHER" id="PTHR14974">
    <property type="entry name" value="SIMILAR TO RIKEN CDNA 1700025G04 GENE"/>
    <property type="match status" value="1"/>
</dbReference>
<dbReference type="Proteomes" id="UP000001593">
    <property type="component" value="Unassembled WGS sequence"/>
</dbReference>
<reference evidence="2 3" key="1">
    <citation type="journal article" date="2007" name="Science">
        <title>Sea anemone genome reveals ancestral eumetazoan gene repertoire and genomic organization.</title>
        <authorList>
            <person name="Putnam N.H."/>
            <person name="Srivastava M."/>
            <person name="Hellsten U."/>
            <person name="Dirks B."/>
            <person name="Chapman J."/>
            <person name="Salamov A."/>
            <person name="Terry A."/>
            <person name="Shapiro H."/>
            <person name="Lindquist E."/>
            <person name="Kapitonov V.V."/>
            <person name="Jurka J."/>
            <person name="Genikhovich G."/>
            <person name="Grigoriev I.V."/>
            <person name="Lucas S.M."/>
            <person name="Steele R.E."/>
            <person name="Finnerty J.R."/>
            <person name="Technau U."/>
            <person name="Martindale M.Q."/>
            <person name="Rokhsar D.S."/>
        </authorList>
    </citation>
    <scope>NUCLEOTIDE SEQUENCE [LARGE SCALE GENOMIC DNA]</scope>
    <source>
        <strain evidence="3">CH2 X CH6</strain>
    </source>
</reference>
<dbReference type="InterPro" id="IPR027967">
    <property type="entry name" value="DUF4612"/>
</dbReference>
<evidence type="ECO:0000313" key="2">
    <source>
        <dbReference type="EMBL" id="EDO38200.1"/>
    </source>
</evidence>
<organism evidence="2 3">
    <name type="scientific">Nematostella vectensis</name>
    <name type="common">Starlet sea anemone</name>
    <dbReference type="NCBI Taxonomy" id="45351"/>
    <lineage>
        <taxon>Eukaryota</taxon>
        <taxon>Metazoa</taxon>
        <taxon>Cnidaria</taxon>
        <taxon>Anthozoa</taxon>
        <taxon>Hexacorallia</taxon>
        <taxon>Actiniaria</taxon>
        <taxon>Edwardsiidae</taxon>
        <taxon>Nematostella</taxon>
    </lineage>
</organism>
<dbReference type="PANTHER" id="PTHR14974:SF3">
    <property type="entry name" value="SIMILAR TO RIKEN CDNA 1700025G04 GENE"/>
    <property type="match status" value="1"/>
</dbReference>